<feature type="non-terminal residue" evidence="3">
    <location>
        <position position="526"/>
    </location>
</feature>
<feature type="region of interest" description="Disordered" evidence="1">
    <location>
        <begin position="491"/>
        <end position="526"/>
    </location>
</feature>
<evidence type="ECO:0000313" key="3">
    <source>
        <dbReference type="EMBL" id="KAG6932989.1"/>
    </source>
</evidence>
<feature type="transmembrane region" description="Helical" evidence="2">
    <location>
        <begin position="436"/>
        <end position="461"/>
    </location>
</feature>
<reference evidence="3 4" key="1">
    <citation type="journal article" date="2020" name="G3 (Bethesda)">
        <title>Draft Genome of the Common Snapping Turtle, Chelydra serpentina, a Model for Phenotypic Plasticity in Reptiles.</title>
        <authorList>
            <person name="Das D."/>
            <person name="Singh S.K."/>
            <person name="Bierstedt J."/>
            <person name="Erickson A."/>
            <person name="Galli G.L.J."/>
            <person name="Crossley D.A. 2nd"/>
            <person name="Rhen T."/>
        </authorList>
    </citation>
    <scope>NUCLEOTIDE SEQUENCE [LARGE SCALE GENOMIC DNA]</scope>
    <source>
        <strain evidence="3">KW</strain>
    </source>
</reference>
<keyword evidence="2" id="KW-1133">Transmembrane helix</keyword>
<organism evidence="3 4">
    <name type="scientific">Chelydra serpentina</name>
    <name type="common">Snapping turtle</name>
    <name type="synonym">Testudo serpentina</name>
    <dbReference type="NCBI Taxonomy" id="8475"/>
    <lineage>
        <taxon>Eukaryota</taxon>
        <taxon>Metazoa</taxon>
        <taxon>Chordata</taxon>
        <taxon>Craniata</taxon>
        <taxon>Vertebrata</taxon>
        <taxon>Euteleostomi</taxon>
        <taxon>Archelosauria</taxon>
        <taxon>Testudinata</taxon>
        <taxon>Testudines</taxon>
        <taxon>Cryptodira</taxon>
        <taxon>Durocryptodira</taxon>
        <taxon>Americhelydia</taxon>
        <taxon>Chelydroidea</taxon>
        <taxon>Chelydridae</taxon>
        <taxon>Chelydra</taxon>
    </lineage>
</organism>
<evidence type="ECO:0000256" key="2">
    <source>
        <dbReference type="SAM" id="Phobius"/>
    </source>
</evidence>
<keyword evidence="2" id="KW-0812">Transmembrane</keyword>
<name>A0A8T1SVQ0_CHESE</name>
<dbReference type="InterPro" id="IPR026195">
    <property type="entry name" value="PSGL-1"/>
</dbReference>
<keyword evidence="2" id="KW-0472">Membrane</keyword>
<feature type="compositionally biased region" description="Basic and acidic residues" evidence="1">
    <location>
        <begin position="148"/>
        <end position="159"/>
    </location>
</feature>
<evidence type="ECO:0000313" key="4">
    <source>
        <dbReference type="Proteomes" id="UP000765507"/>
    </source>
</evidence>
<dbReference type="OrthoDB" id="8927116at2759"/>
<keyword evidence="4" id="KW-1185">Reference proteome</keyword>
<dbReference type="AlphaFoldDB" id="A0A8T1SVQ0"/>
<evidence type="ECO:0000256" key="1">
    <source>
        <dbReference type="SAM" id="MobiDB-lite"/>
    </source>
</evidence>
<dbReference type="GO" id="GO:0005886">
    <property type="term" value="C:plasma membrane"/>
    <property type="evidence" value="ECO:0007669"/>
    <property type="project" value="TreeGrafter"/>
</dbReference>
<dbReference type="PANTHER" id="PTHR17384:SF7">
    <property type="entry name" value="P-SELECTIN GLYCOPROTEIN LIGAND 1"/>
    <property type="match status" value="1"/>
</dbReference>
<dbReference type="PANTHER" id="PTHR17384">
    <property type="entry name" value="P-SELECTIN GLYCOPROTEIN LIGAND-1"/>
    <property type="match status" value="1"/>
</dbReference>
<feature type="compositionally biased region" description="Polar residues" evidence="1">
    <location>
        <begin position="267"/>
        <end position="280"/>
    </location>
</feature>
<feature type="region of interest" description="Disordered" evidence="1">
    <location>
        <begin position="344"/>
        <end position="380"/>
    </location>
</feature>
<dbReference type="GO" id="GO:0030246">
    <property type="term" value="F:carbohydrate binding"/>
    <property type="evidence" value="ECO:0007669"/>
    <property type="project" value="UniProtKB-KW"/>
</dbReference>
<gene>
    <name evidence="3" type="primary">SELPLG</name>
    <name evidence="3" type="ORF">G0U57_020239</name>
</gene>
<feature type="region of interest" description="Disordered" evidence="1">
    <location>
        <begin position="148"/>
        <end position="308"/>
    </location>
</feature>
<feature type="compositionally biased region" description="Polar residues" evidence="1">
    <location>
        <begin position="515"/>
        <end position="526"/>
    </location>
</feature>
<sequence>AWAGRLPEFSQVAQRTSRALKGPLLLSVFWREEAALSLPPPDTRCTGSLRVMPAPVLRRQPSSSQGSMAPIGATLLLLFSSLLQASAYKLPPTQHSGQDDTVGEIRAAGGIPAAEGSPRGQWVWDTAGAGMPLSAGADFPVFIREKRDAEVKSSNRSAEETTTTDTFSMTPSKHPMDETESSLAPDQRDESMPQENFYDDDTTTAQPLSADSSDNDATEAASVQAASHLDTLTKAAPTQSSSNVSSEAASVKAGSHLDTLTMDETESSLAPDQQDESMPQENFYDDDTTTAQPWSTDSSDNDATEAASVQAGSHLDTLTKAAPTQSSSNVSSEAAAAGIEELLVNSTESREHGSSIRPVGVKGLEESSPTLPPKPLTKSSDGVLPVKELASWRSGLLTVGKTHAPRMGPPAGGSVTTEVPLQQLPFHTNILVGKCLLAIFILALVAATFIVCTAILATLLWRQKRVCQVRQHSHTEMVCISALLPDGEPVANGEKPSKVKRMKMPRDNSSETEGDNLTLSSFLPDH</sequence>
<dbReference type="Proteomes" id="UP000765507">
    <property type="component" value="Unassembled WGS sequence"/>
</dbReference>
<feature type="compositionally biased region" description="Low complexity" evidence="1">
    <location>
        <begin position="240"/>
        <end position="251"/>
    </location>
</feature>
<keyword evidence="3" id="KW-0430">Lectin</keyword>
<accession>A0A8T1SVQ0</accession>
<comment type="caution">
    <text evidence="3">The sequence shown here is derived from an EMBL/GenBank/DDBJ whole genome shotgun (WGS) entry which is preliminary data.</text>
</comment>
<dbReference type="GO" id="GO:0050901">
    <property type="term" value="P:leukocyte tethering or rolling"/>
    <property type="evidence" value="ECO:0007669"/>
    <property type="project" value="TreeGrafter"/>
</dbReference>
<feature type="compositionally biased region" description="Polar residues" evidence="1">
    <location>
        <begin position="203"/>
        <end position="212"/>
    </location>
</feature>
<proteinExistence type="predicted"/>
<dbReference type="EMBL" id="JAHGAV010000083">
    <property type="protein sequence ID" value="KAG6932989.1"/>
    <property type="molecule type" value="Genomic_DNA"/>
</dbReference>
<feature type="compositionally biased region" description="Polar residues" evidence="1">
    <location>
        <begin position="289"/>
        <end position="298"/>
    </location>
</feature>
<protein>
    <submittedName>
        <fullName evidence="3">Selectin P ligand</fullName>
    </submittedName>
</protein>